<sequence length="308" mass="31966">MKEKCVSAHFRVAASAGTGITGTGNPTTLTGGRSSGIGQLDCTVGIIYHTIITLLLLLLLLLSMVATGPVGGAATATASAARPPARVTPIAAIVTGGVRGHVRFPAAAHALQLLMSLPSIDRASRCAWRRSHSTLASCRPLPRSDASDESSVMVMRVGEGSNPFGPAVAGVVTVSAPPPSIRPFGMVAIVLVLVLLSSRTTPEAAVGSPVAAPSAWMAFSGLGAPMASGGRSVVARHGHDGGATLRDSLVQSLKLAVELLQLFQRFRLREAAFVGCGEEERENERSQMKRVPDFRHSSIPPGTKRTNI</sequence>
<feature type="compositionally biased region" description="Basic and acidic residues" evidence="1">
    <location>
        <begin position="282"/>
        <end position="296"/>
    </location>
</feature>
<evidence type="ECO:0000313" key="3">
    <source>
        <dbReference type="EnsemblMetazoa" id="AATE007592-PA.1"/>
    </source>
</evidence>
<protein>
    <submittedName>
        <fullName evidence="3">Uncharacterized protein</fullName>
    </submittedName>
</protein>
<evidence type="ECO:0000256" key="1">
    <source>
        <dbReference type="SAM" id="MobiDB-lite"/>
    </source>
</evidence>
<keyword evidence="2" id="KW-1133">Transmembrane helix</keyword>
<dbReference type="EnsemblMetazoa" id="AATE007592-RA">
    <property type="protein sequence ID" value="AATE007592-PA.1"/>
    <property type="gene ID" value="AATE007592"/>
</dbReference>
<feature type="transmembrane region" description="Helical" evidence="2">
    <location>
        <begin position="46"/>
        <end position="66"/>
    </location>
</feature>
<evidence type="ECO:0000256" key="2">
    <source>
        <dbReference type="SAM" id="Phobius"/>
    </source>
</evidence>
<keyword evidence="2" id="KW-0472">Membrane</keyword>
<feature type="region of interest" description="Disordered" evidence="1">
    <location>
        <begin position="277"/>
        <end position="308"/>
    </location>
</feature>
<proteinExistence type="predicted"/>
<accession>A0A182IXW0</accession>
<dbReference type="AlphaFoldDB" id="A0A182IXW0"/>
<dbReference type="VEuPathDB" id="VectorBase:AATE007592"/>
<reference evidence="3" key="1">
    <citation type="submission" date="2022-08" db="UniProtKB">
        <authorList>
            <consortium name="EnsemblMetazoa"/>
        </authorList>
    </citation>
    <scope>IDENTIFICATION</scope>
    <source>
        <strain evidence="3">EBRO</strain>
    </source>
</reference>
<organism evidence="3">
    <name type="scientific">Anopheles atroparvus</name>
    <name type="common">European mosquito</name>
    <dbReference type="NCBI Taxonomy" id="41427"/>
    <lineage>
        <taxon>Eukaryota</taxon>
        <taxon>Metazoa</taxon>
        <taxon>Ecdysozoa</taxon>
        <taxon>Arthropoda</taxon>
        <taxon>Hexapoda</taxon>
        <taxon>Insecta</taxon>
        <taxon>Pterygota</taxon>
        <taxon>Neoptera</taxon>
        <taxon>Endopterygota</taxon>
        <taxon>Diptera</taxon>
        <taxon>Nematocera</taxon>
        <taxon>Culicoidea</taxon>
        <taxon>Culicidae</taxon>
        <taxon>Anophelinae</taxon>
        <taxon>Anopheles</taxon>
    </lineage>
</organism>
<keyword evidence="2" id="KW-0812">Transmembrane</keyword>
<name>A0A182IXW0_ANOAO</name>